<feature type="domain" description="MutL C-terminal dimerisation" evidence="6">
    <location>
        <begin position="422"/>
        <end position="561"/>
    </location>
</feature>
<keyword evidence="4 5" id="KW-0234">DNA repair</keyword>
<evidence type="ECO:0000259" key="6">
    <source>
        <dbReference type="SMART" id="SM00853"/>
    </source>
</evidence>
<dbReference type="InterPro" id="IPR014790">
    <property type="entry name" value="MutL_C"/>
</dbReference>
<evidence type="ECO:0000256" key="3">
    <source>
        <dbReference type="ARBA" id="ARBA00022763"/>
    </source>
</evidence>
<gene>
    <name evidence="5" type="primary">mutL</name>
    <name evidence="8" type="ORF">SAMN05421640_1698</name>
</gene>
<dbReference type="CDD" id="cd00782">
    <property type="entry name" value="MutL_Trans"/>
    <property type="match status" value="1"/>
</dbReference>
<dbReference type="GO" id="GO:0016887">
    <property type="term" value="F:ATP hydrolysis activity"/>
    <property type="evidence" value="ECO:0007669"/>
    <property type="project" value="InterPro"/>
</dbReference>
<dbReference type="Proteomes" id="UP000198393">
    <property type="component" value="Unassembled WGS sequence"/>
</dbReference>
<keyword evidence="3 5" id="KW-0227">DNA damage</keyword>
<dbReference type="Gene3D" id="3.30.1540.20">
    <property type="entry name" value="MutL, C-terminal domain, dimerisation subdomain"/>
    <property type="match status" value="1"/>
</dbReference>
<evidence type="ECO:0000259" key="7">
    <source>
        <dbReference type="SMART" id="SM01340"/>
    </source>
</evidence>
<dbReference type="GO" id="GO:0140664">
    <property type="term" value="F:ATP-dependent DNA damage sensor activity"/>
    <property type="evidence" value="ECO:0007669"/>
    <property type="project" value="InterPro"/>
</dbReference>
<dbReference type="InterPro" id="IPR020568">
    <property type="entry name" value="Ribosomal_Su5_D2-typ_SF"/>
</dbReference>
<dbReference type="EMBL" id="FZPD01000003">
    <property type="protein sequence ID" value="SNS93826.1"/>
    <property type="molecule type" value="Genomic_DNA"/>
</dbReference>
<comment type="similarity">
    <text evidence="1 5">Belongs to the DNA mismatch repair MutL/HexB family.</text>
</comment>
<dbReference type="Pfam" id="PF13589">
    <property type="entry name" value="HATPase_c_3"/>
    <property type="match status" value="1"/>
</dbReference>
<dbReference type="Pfam" id="PF08676">
    <property type="entry name" value="MutL_C"/>
    <property type="match status" value="1"/>
</dbReference>
<evidence type="ECO:0000256" key="4">
    <source>
        <dbReference type="ARBA" id="ARBA00023204"/>
    </source>
</evidence>
<keyword evidence="9" id="KW-1185">Reference proteome</keyword>
<dbReference type="GO" id="GO:0030983">
    <property type="term" value="F:mismatched DNA binding"/>
    <property type="evidence" value="ECO:0007669"/>
    <property type="project" value="InterPro"/>
</dbReference>
<dbReference type="CDD" id="cd16926">
    <property type="entry name" value="HATPase_MutL-MLH-PMS-like"/>
    <property type="match status" value="1"/>
</dbReference>
<dbReference type="Pfam" id="PF01119">
    <property type="entry name" value="DNA_mis_repair"/>
    <property type="match status" value="1"/>
</dbReference>
<organism evidence="8 9">
    <name type="scientific">Ekhidna lutea</name>
    <dbReference type="NCBI Taxonomy" id="447679"/>
    <lineage>
        <taxon>Bacteria</taxon>
        <taxon>Pseudomonadati</taxon>
        <taxon>Bacteroidota</taxon>
        <taxon>Cytophagia</taxon>
        <taxon>Cytophagales</taxon>
        <taxon>Reichenbachiellaceae</taxon>
        <taxon>Ekhidna</taxon>
    </lineage>
</organism>
<comment type="function">
    <text evidence="5">This protein is involved in the repair of mismatches in DNA. It is required for dam-dependent methyl-directed DNA mismatch repair. May act as a 'molecular matchmaker', a protein that promotes the formation of a stable complex between two or more DNA-binding proteins in an ATP-dependent manner without itself being part of a final effector complex.</text>
</comment>
<dbReference type="InterPro" id="IPR036890">
    <property type="entry name" value="HATPase_C_sf"/>
</dbReference>
<evidence type="ECO:0000256" key="1">
    <source>
        <dbReference type="ARBA" id="ARBA00006082"/>
    </source>
</evidence>
<sequence>MSDVIHLLPDSIANQIAAGEVVQRPASVVKEMLENSVDAGATSVKLIVKDAGKALIQVVDNGSGMSGTDARMSFERHATSKIRSSEDLFKIRTLGFRGEAMASIAAVAQVELKTRHADDELGTQLIIESSEVKSQEPIAYNQGTSICVKNLFYNVPARRNFLKSNPVELRHINDEFQRIALANPEIAFSMVQNDLETYKLDGGKLSKRIVQLFGKNYQQQLVPCSEETELVKVTGYIGKPENAKKTRGEQFFFINNRFIKNSYLNHSVTRAYEGLLKEDYFPFYVLFIEIDPVHVDINVHPTKTEVKFDDDRMLYGVINSAVRQALASFNVTPSLDFSADVSFEHLNIQRENQTISSQKDRDYSSFKSLESNQERLDKLNELYASASQEEIATIEEAEKERVVQTTFSSSMNQPTEQEEKKPTYHLHGRYLLRQVKSGMVVLDKVSALERILFEQYQKSMKSGIGTSQSCMFPQQVNLNPSDFALTMELKSEINQLGFEFEQMSENMIVIQGIPSELAPCNEKEVFEGLIEQYKFNAEKLDLPKNESLARALAKRTAGNRCNKLKEEEMDHLMDRLFACEQPNYTPDGNPTYVLVSLEQINDWFKKG</sequence>
<dbReference type="InterPro" id="IPR014721">
    <property type="entry name" value="Ribsml_uS5_D2-typ_fold_subgr"/>
</dbReference>
<feature type="domain" description="DNA mismatch repair protein S5" evidence="7">
    <location>
        <begin position="209"/>
        <end position="327"/>
    </location>
</feature>
<dbReference type="HAMAP" id="MF_00149">
    <property type="entry name" value="DNA_mis_repair"/>
    <property type="match status" value="1"/>
</dbReference>
<dbReference type="GO" id="GO:0005524">
    <property type="term" value="F:ATP binding"/>
    <property type="evidence" value="ECO:0007669"/>
    <property type="project" value="InterPro"/>
</dbReference>
<dbReference type="Gene3D" id="3.30.230.10">
    <property type="match status" value="1"/>
</dbReference>
<name>A0A239IJ86_EKHLU</name>
<dbReference type="PANTHER" id="PTHR10073">
    <property type="entry name" value="DNA MISMATCH REPAIR PROTEIN MLH, PMS, MUTL"/>
    <property type="match status" value="1"/>
</dbReference>
<evidence type="ECO:0000313" key="8">
    <source>
        <dbReference type="EMBL" id="SNS93826.1"/>
    </source>
</evidence>
<reference evidence="8 9" key="1">
    <citation type="submission" date="2017-06" db="EMBL/GenBank/DDBJ databases">
        <authorList>
            <person name="Kim H.J."/>
            <person name="Triplett B.A."/>
        </authorList>
    </citation>
    <scope>NUCLEOTIDE SEQUENCE [LARGE SCALE GENOMIC DNA]</scope>
    <source>
        <strain evidence="8 9">DSM 19307</strain>
    </source>
</reference>
<evidence type="ECO:0000256" key="5">
    <source>
        <dbReference type="HAMAP-Rule" id="MF_00149"/>
    </source>
</evidence>
<evidence type="ECO:0000256" key="2">
    <source>
        <dbReference type="ARBA" id="ARBA00021975"/>
    </source>
</evidence>
<dbReference type="OrthoDB" id="9763467at2"/>
<dbReference type="SUPFAM" id="SSF54211">
    <property type="entry name" value="Ribosomal protein S5 domain 2-like"/>
    <property type="match status" value="1"/>
</dbReference>
<dbReference type="InterPro" id="IPR002099">
    <property type="entry name" value="MutL/Mlh/PMS"/>
</dbReference>
<dbReference type="GO" id="GO:0006298">
    <property type="term" value="P:mismatch repair"/>
    <property type="evidence" value="ECO:0007669"/>
    <property type="project" value="UniProtKB-UniRule"/>
</dbReference>
<dbReference type="PANTHER" id="PTHR10073:SF12">
    <property type="entry name" value="DNA MISMATCH REPAIR PROTEIN MLH1"/>
    <property type="match status" value="1"/>
</dbReference>
<dbReference type="NCBIfam" id="TIGR00585">
    <property type="entry name" value="mutl"/>
    <property type="match status" value="1"/>
</dbReference>
<dbReference type="SMART" id="SM00853">
    <property type="entry name" value="MutL_C"/>
    <property type="match status" value="1"/>
</dbReference>
<evidence type="ECO:0000313" key="9">
    <source>
        <dbReference type="Proteomes" id="UP000198393"/>
    </source>
</evidence>
<dbReference type="SUPFAM" id="SSF118116">
    <property type="entry name" value="DNA mismatch repair protein MutL"/>
    <property type="match status" value="1"/>
</dbReference>
<dbReference type="SUPFAM" id="SSF55874">
    <property type="entry name" value="ATPase domain of HSP90 chaperone/DNA topoisomerase II/histidine kinase"/>
    <property type="match status" value="1"/>
</dbReference>
<dbReference type="InterPro" id="IPR042121">
    <property type="entry name" value="MutL_C_regsub"/>
</dbReference>
<dbReference type="Gene3D" id="3.30.1370.100">
    <property type="entry name" value="MutL, C-terminal domain, regulatory subdomain"/>
    <property type="match status" value="1"/>
</dbReference>
<dbReference type="InterPro" id="IPR042120">
    <property type="entry name" value="MutL_C_dimsub"/>
</dbReference>
<dbReference type="AlphaFoldDB" id="A0A239IJ86"/>
<protein>
    <recommendedName>
        <fullName evidence="2 5">DNA mismatch repair protein MutL</fullName>
    </recommendedName>
</protein>
<dbReference type="RefSeq" id="WP_089356444.1">
    <property type="nucleotide sequence ID" value="NZ_FZPD01000003.1"/>
</dbReference>
<proteinExistence type="inferred from homology"/>
<dbReference type="GO" id="GO:0032300">
    <property type="term" value="C:mismatch repair complex"/>
    <property type="evidence" value="ECO:0007669"/>
    <property type="project" value="InterPro"/>
</dbReference>
<accession>A0A239IJ86</accession>
<dbReference type="InterPro" id="IPR037198">
    <property type="entry name" value="MutL_C_sf"/>
</dbReference>
<dbReference type="Gene3D" id="3.30.565.10">
    <property type="entry name" value="Histidine kinase-like ATPase, C-terminal domain"/>
    <property type="match status" value="1"/>
</dbReference>
<dbReference type="InterPro" id="IPR038973">
    <property type="entry name" value="MutL/Mlh/Pms-like"/>
</dbReference>
<dbReference type="FunFam" id="3.30.565.10:FF:000003">
    <property type="entry name" value="DNA mismatch repair endonuclease MutL"/>
    <property type="match status" value="1"/>
</dbReference>
<dbReference type="InterPro" id="IPR013507">
    <property type="entry name" value="DNA_mismatch_S5_2-like"/>
</dbReference>
<dbReference type="SMART" id="SM01340">
    <property type="entry name" value="DNA_mis_repair"/>
    <property type="match status" value="1"/>
</dbReference>
<dbReference type="InterPro" id="IPR020667">
    <property type="entry name" value="DNA_mismatch_repair_MutL"/>
</dbReference>